<accession>A0A4R4DXF0</accession>
<proteinExistence type="predicted"/>
<keyword evidence="2" id="KW-1185">Reference proteome</keyword>
<name>A0A4R4DXF0_9BACT</name>
<protein>
    <submittedName>
        <fullName evidence="1">Gliding motility-associated C-terminal domain-containing protein</fullName>
    </submittedName>
</protein>
<comment type="caution">
    <text evidence="1">The sequence shown here is derived from an EMBL/GenBank/DDBJ whole genome shotgun (WGS) entry which is preliminary data.</text>
</comment>
<gene>
    <name evidence="1" type="ORF">E0486_16870</name>
</gene>
<dbReference type="NCBIfam" id="TIGR04131">
    <property type="entry name" value="Bac_Flav_CTERM"/>
    <property type="match status" value="1"/>
</dbReference>
<dbReference type="InterPro" id="IPR026341">
    <property type="entry name" value="T9SS_type_B"/>
</dbReference>
<feature type="non-terminal residue" evidence="1">
    <location>
        <position position="1"/>
    </location>
</feature>
<evidence type="ECO:0000313" key="1">
    <source>
        <dbReference type="EMBL" id="TCZ66291.1"/>
    </source>
</evidence>
<dbReference type="AlphaFoldDB" id="A0A4R4DXF0"/>
<dbReference type="RefSeq" id="WP_131853948.1">
    <property type="nucleotide sequence ID" value="NZ_SKFH01000045.1"/>
</dbReference>
<dbReference type="Pfam" id="PF13585">
    <property type="entry name" value="CHU_C"/>
    <property type="match status" value="1"/>
</dbReference>
<evidence type="ECO:0000313" key="2">
    <source>
        <dbReference type="Proteomes" id="UP000295164"/>
    </source>
</evidence>
<organism evidence="1 2">
    <name type="scientific">Flaviaesturariibacter aridisoli</name>
    <dbReference type="NCBI Taxonomy" id="2545761"/>
    <lineage>
        <taxon>Bacteria</taxon>
        <taxon>Pseudomonadati</taxon>
        <taxon>Bacteroidota</taxon>
        <taxon>Chitinophagia</taxon>
        <taxon>Chitinophagales</taxon>
        <taxon>Chitinophagaceae</taxon>
        <taxon>Flaviaestuariibacter</taxon>
    </lineage>
</organism>
<sequence length="517" mass="55064">ASGVHTDTTATACGSFSWQGQTYTQSGDYDYVSVNGACQDTVTLHLTVGQGNHSDTTAVSCNAITWYGLSYAQSGDYNHISTNAGGCPDTVTLHLTINGPTLRITDPAASCNGGSVDITAAAVTAGSSAGLTYTYWQNADANIPLLNPSAVSVSSTCYIKGTAGGCSRIAPVQVRISNLALAASAQNLSCSDRGGAITATATNGMPPYSYSIDGGSSYQPSGTFGNLSAGSYLVLVQDGAGCNTQVPATLQQTPSARIEGGAQRCSPGTDTLYIHCIGTAPWTLVYTEGDSTRTLTGISSSPYALAVSPASTTIYTLQSVSDIRCTNSNLNSSATIAIDPGGAGTRYPTEIADIFVPKQLRARNLGTNCTYQWMPPTGLNRSTVYDPVFYHNQDQEYLIRIDNGSGCKTVDTVLVQVRTARPQNIVSDIFVPKAWSPNNDGHNDRLYPLTVNIRELYYFRIFNRWGQLMFETNIIGFGWDGLFKGQPQVNDTYTWTLEAVGEDGKYYKRSGNSVLLR</sequence>
<reference evidence="1 2" key="1">
    <citation type="submission" date="2019-03" db="EMBL/GenBank/DDBJ databases">
        <authorList>
            <person name="Kim M.K.M."/>
        </authorList>
    </citation>
    <scope>NUCLEOTIDE SEQUENCE [LARGE SCALE GENOMIC DNA]</scope>
    <source>
        <strain evidence="1 2">17J68-15</strain>
    </source>
</reference>
<dbReference type="OrthoDB" id="9765926at2"/>
<dbReference type="EMBL" id="SKFH01000045">
    <property type="protein sequence ID" value="TCZ66291.1"/>
    <property type="molecule type" value="Genomic_DNA"/>
</dbReference>
<dbReference type="Proteomes" id="UP000295164">
    <property type="component" value="Unassembled WGS sequence"/>
</dbReference>